<evidence type="ECO:0000256" key="3">
    <source>
        <dbReference type="ARBA" id="ARBA00022603"/>
    </source>
</evidence>
<dbReference type="InterPro" id="IPR003682">
    <property type="entry name" value="rRNA_ssu_MeTfrase_G"/>
</dbReference>
<comment type="caution">
    <text evidence="7">The sequence shown here is derived from an EMBL/GenBank/DDBJ whole genome shotgun (WGS) entry which is preliminary data.</text>
</comment>
<evidence type="ECO:0000313" key="7">
    <source>
        <dbReference type="EMBL" id="PYF43664.1"/>
    </source>
</evidence>
<feature type="binding site" evidence="6">
    <location>
        <position position="149"/>
    </location>
    <ligand>
        <name>S-adenosyl-L-methionine</name>
        <dbReference type="ChEBI" id="CHEBI:59789"/>
    </ligand>
</feature>
<evidence type="ECO:0000256" key="2">
    <source>
        <dbReference type="ARBA" id="ARBA00022552"/>
    </source>
</evidence>
<protein>
    <recommendedName>
        <fullName evidence="6">Ribosomal RNA small subunit methyltransferase G</fullName>
        <ecNumber evidence="6">2.1.1.-</ecNumber>
    </recommendedName>
    <alternativeName>
        <fullName evidence="6">16S rRNA 7-methylguanosine methyltransferase</fullName>
        <shortName evidence="6">16S rRNA m7G methyltransferase</shortName>
    </alternativeName>
</protein>
<comment type="similarity">
    <text evidence="6">Belongs to the methyltransferase superfamily. RNA methyltransferase RsmG family.</text>
</comment>
<dbReference type="EC" id="2.1.1.-" evidence="6"/>
<dbReference type="PANTHER" id="PTHR31760:SF0">
    <property type="entry name" value="S-ADENOSYL-L-METHIONINE-DEPENDENT METHYLTRANSFERASES SUPERFAMILY PROTEIN"/>
    <property type="match status" value="1"/>
</dbReference>
<dbReference type="CDD" id="cd02440">
    <property type="entry name" value="AdoMet_MTases"/>
    <property type="match status" value="1"/>
</dbReference>
<evidence type="ECO:0000256" key="1">
    <source>
        <dbReference type="ARBA" id="ARBA00022490"/>
    </source>
</evidence>
<gene>
    <name evidence="6" type="primary">rsmG</name>
    <name evidence="7" type="ORF">BCF88_10233</name>
</gene>
<dbReference type="GO" id="GO:0005829">
    <property type="term" value="C:cytosol"/>
    <property type="evidence" value="ECO:0007669"/>
    <property type="project" value="TreeGrafter"/>
</dbReference>
<keyword evidence="2 6" id="KW-0698">rRNA processing</keyword>
<dbReference type="GO" id="GO:0070043">
    <property type="term" value="F:rRNA (guanine-N7-)-methyltransferase activity"/>
    <property type="evidence" value="ECO:0007669"/>
    <property type="project" value="UniProtKB-UniRule"/>
</dbReference>
<evidence type="ECO:0000256" key="5">
    <source>
        <dbReference type="ARBA" id="ARBA00022691"/>
    </source>
</evidence>
<dbReference type="NCBIfam" id="TIGR00138">
    <property type="entry name" value="rsmG_gidB"/>
    <property type="match status" value="1"/>
</dbReference>
<feature type="binding site" evidence="6">
    <location>
        <begin position="106"/>
        <end position="108"/>
    </location>
    <ligand>
        <name>S-adenosyl-L-methionine</name>
        <dbReference type="ChEBI" id="CHEBI:59789"/>
    </ligand>
</feature>
<feature type="binding site" evidence="6">
    <location>
        <position position="88"/>
    </location>
    <ligand>
        <name>S-adenosyl-L-methionine</name>
        <dbReference type="ChEBI" id="CHEBI:59789"/>
    </ligand>
</feature>
<comment type="function">
    <text evidence="6">Specifically methylates the N7 position of a guanine in 16S rRNA.</text>
</comment>
<dbReference type="InterPro" id="IPR029063">
    <property type="entry name" value="SAM-dependent_MTases_sf"/>
</dbReference>
<evidence type="ECO:0000256" key="6">
    <source>
        <dbReference type="HAMAP-Rule" id="MF_00074"/>
    </source>
</evidence>
<sequence length="239" mass="28117">MKIIAREEFNQLIKTSLNKIDDIIISKLWDYYFLIENHNQTYNLTGYYQDKLVKEGIIESILIFKEINKNILCLTNKKILDIGSGAGFPIIPYFIYNPNFELTIYEPSQKRVNFLKKVIQVCDLKNITIKPLRAEESNEFESFDFISAKAVSELKNLVEISHHLGKKDAIFCFLKSSNYQNEINNSNWIKKNLNIDYQILDLGIFFNIPNVLVYYQKTKKTPDFIPRKWSIIIKNNLKK</sequence>
<name>A0A318U8C3_9BACT</name>
<keyword evidence="4 6" id="KW-0808">Transferase</keyword>
<proteinExistence type="inferred from homology"/>
<dbReference type="HAMAP" id="MF_00074">
    <property type="entry name" value="16SrRNA_methyltr_G"/>
    <property type="match status" value="1"/>
</dbReference>
<dbReference type="Pfam" id="PF02527">
    <property type="entry name" value="GidB"/>
    <property type="match status" value="1"/>
</dbReference>
<dbReference type="Proteomes" id="UP000247715">
    <property type="component" value="Unassembled WGS sequence"/>
</dbReference>
<evidence type="ECO:0000256" key="4">
    <source>
        <dbReference type="ARBA" id="ARBA00022679"/>
    </source>
</evidence>
<dbReference type="RefSeq" id="WP_197712580.1">
    <property type="nucleotide sequence ID" value="NZ_LS991949.1"/>
</dbReference>
<comment type="subcellular location">
    <subcellularLocation>
        <location evidence="6">Cytoplasm</location>
    </subcellularLocation>
</comment>
<feature type="binding site" evidence="6">
    <location>
        <position position="83"/>
    </location>
    <ligand>
        <name>S-adenosyl-L-methionine</name>
        <dbReference type="ChEBI" id="CHEBI:59789"/>
    </ligand>
</feature>
<keyword evidence="3 6" id="KW-0489">Methyltransferase</keyword>
<dbReference type="EMBL" id="QKLP01000002">
    <property type="protein sequence ID" value="PYF43664.1"/>
    <property type="molecule type" value="Genomic_DNA"/>
</dbReference>
<dbReference type="Gene3D" id="3.40.50.150">
    <property type="entry name" value="Vaccinia Virus protein VP39"/>
    <property type="match status" value="1"/>
</dbReference>
<dbReference type="AlphaFoldDB" id="A0A318U8C3"/>
<dbReference type="PIRSF" id="PIRSF003078">
    <property type="entry name" value="GidB"/>
    <property type="match status" value="1"/>
</dbReference>
<accession>A0A318U8C3</accession>
<keyword evidence="5 6" id="KW-0949">S-adenosyl-L-methionine</keyword>
<reference evidence="7 8" key="1">
    <citation type="submission" date="2018-06" db="EMBL/GenBank/DDBJ databases">
        <title>Genomic Encyclopedia of Archaeal and Bacterial Type Strains, Phase II (KMG-II): from individual species to whole genera.</title>
        <authorList>
            <person name="Goeker M."/>
        </authorList>
    </citation>
    <scope>NUCLEOTIDE SEQUENCE [LARGE SCALE GENOMIC DNA]</scope>
    <source>
        <strain evidence="7 8">ATCC 29103</strain>
    </source>
</reference>
<keyword evidence="1 6" id="KW-0963">Cytoplasm</keyword>
<dbReference type="SUPFAM" id="SSF53335">
    <property type="entry name" value="S-adenosyl-L-methionine-dependent methyltransferases"/>
    <property type="match status" value="1"/>
</dbReference>
<organism evidence="7 8">
    <name type="scientific">Metamycoplasma alkalescens</name>
    <dbReference type="NCBI Taxonomy" id="45363"/>
    <lineage>
        <taxon>Bacteria</taxon>
        <taxon>Bacillati</taxon>
        <taxon>Mycoplasmatota</taxon>
        <taxon>Mycoplasmoidales</taxon>
        <taxon>Metamycoplasmataceae</taxon>
        <taxon>Metamycoplasma</taxon>
    </lineage>
</organism>
<evidence type="ECO:0000313" key="8">
    <source>
        <dbReference type="Proteomes" id="UP000247715"/>
    </source>
</evidence>
<feature type="binding site" evidence="6">
    <location>
        <begin position="134"/>
        <end position="135"/>
    </location>
    <ligand>
        <name>S-adenosyl-L-methionine</name>
        <dbReference type="ChEBI" id="CHEBI:59789"/>
    </ligand>
</feature>
<dbReference type="PANTHER" id="PTHR31760">
    <property type="entry name" value="S-ADENOSYL-L-METHIONINE-DEPENDENT METHYLTRANSFERASES SUPERFAMILY PROTEIN"/>
    <property type="match status" value="1"/>
</dbReference>